<feature type="domain" description="DUF3739" evidence="2">
    <location>
        <begin position="942"/>
        <end position="1047"/>
    </location>
</feature>
<dbReference type="Pfam" id="PF12545">
    <property type="entry name" value="DUF3739"/>
    <property type="match status" value="1"/>
</dbReference>
<feature type="non-terminal residue" evidence="3">
    <location>
        <position position="1"/>
    </location>
</feature>
<comment type="caution">
    <text evidence="3">The sequence shown here is derived from an EMBL/GenBank/DDBJ whole genome shotgun (WGS) entry which is preliminary data.</text>
</comment>
<feature type="compositionally biased region" description="Basic and acidic residues" evidence="1">
    <location>
        <begin position="1073"/>
        <end position="1085"/>
    </location>
</feature>
<evidence type="ECO:0000313" key="4">
    <source>
        <dbReference type="Proteomes" id="UP000029995"/>
    </source>
</evidence>
<dbReference type="AlphaFoldDB" id="A0A0A0CZZ9"/>
<gene>
    <name evidence="3" type="ORF">P409_28735</name>
</gene>
<evidence type="ECO:0000313" key="3">
    <source>
        <dbReference type="EMBL" id="KGM31173.1"/>
    </source>
</evidence>
<dbReference type="OrthoDB" id="1776524at2"/>
<proteinExistence type="predicted"/>
<feature type="region of interest" description="Disordered" evidence="1">
    <location>
        <begin position="1073"/>
        <end position="1102"/>
    </location>
</feature>
<organism evidence="3 4">
    <name type="scientific">Inquilinus limosus MP06</name>
    <dbReference type="NCBI Taxonomy" id="1398085"/>
    <lineage>
        <taxon>Bacteria</taxon>
        <taxon>Pseudomonadati</taxon>
        <taxon>Pseudomonadota</taxon>
        <taxon>Alphaproteobacteria</taxon>
        <taxon>Rhodospirillales</taxon>
        <taxon>Rhodospirillaceae</taxon>
        <taxon>Inquilinus</taxon>
    </lineage>
</organism>
<evidence type="ECO:0000259" key="2">
    <source>
        <dbReference type="Pfam" id="PF12545"/>
    </source>
</evidence>
<dbReference type="Proteomes" id="UP000029995">
    <property type="component" value="Unassembled WGS sequence"/>
</dbReference>
<dbReference type="InterPro" id="IPR021026">
    <property type="entry name" value="Filamn_hemagglutn_DUF3739"/>
</dbReference>
<dbReference type="EMBL" id="JANX01000577">
    <property type="protein sequence ID" value="KGM31173.1"/>
    <property type="molecule type" value="Genomic_DNA"/>
</dbReference>
<protein>
    <recommendedName>
        <fullName evidence="2">DUF3739 domain-containing protein</fullName>
    </recommendedName>
</protein>
<evidence type="ECO:0000256" key="1">
    <source>
        <dbReference type="SAM" id="MobiDB-lite"/>
    </source>
</evidence>
<dbReference type="RefSeq" id="WP_034846505.1">
    <property type="nucleotide sequence ID" value="NZ_JANX01000577.1"/>
</dbReference>
<sequence>RRRRRLDLQSGSTISVGAGGATGSVHLRAPRTNGDTDVAITELGSGIGGAREIMVEAYKAYDTPVVDASIIQADLDDFAAKGVAGTIAHRFGPGVTARAGVELRNPGDMTLDTDLDLHALMQGRDGASGILTLRAGGDLTFWGSLSDGFTTVDGNTLAGGDSWSYRLVAGADLSGADPLALLAAGGLAAGKGSVVVDSVTANRALRIRTGTGDINIAAAGDFVLGARSDTNLGPDFFTPIPQAVVYTAGQPIAGVPGGLLDPARYPDAAFPTGGGDISIGARGSLYGVPSAQVITDYVWRQGDANGDKGLATAWWIDFAGFQQGVGALAGGNIELRAGDQIRNLSAAIPTVGWVSGGTVTVRNGGSLMVDALGDIVSGVYYVGRGDATIEAGGAIKGGASVTPFEFGFPGFAQVAPRTILAGGDTAFTLRSRGDLTIETVLDPMMLPVSQRQADLSVIDLSPYGGFSSRGAGSAVSLDSIGGDVRFGNDGNTVASMIVGPTNGMNSAAASYTLLYPSTVHATSFSGDILVDGGMVLTGADRGTLDLLAADDVLFRPNGDPTDSRSYKVQLVGMADARPQFEPTPLNPVVITKTPSSPDAEEQQFEDAHLIGSSTVDQAGRHVGDLDPTRIYAVGGDIRGALPTGAYQLIVPKSLQLRAGSDVADLSIRATNTNPGDVTLVQAGRDIDLTTNGGLEPDLSAQIKVGGPGRLEVSAGRNIDLGYGLGILTDGNLRTSVLPEQGADITVLAGLGGSQPDRAAFMTRYLDPAHSAELDPYLVGPGGSLYTAQMISYVEGVTGRSGLDAPTAFALFKALAPEQQDPLLQDILFAELRASGREANDASSPRFGATDRGYAAADTLFPGNGWSGGISMLDSQIKTQRGGDLSILLPGGGIQLGAATKDLTKPEHDPNDSGLWTVLGGAIRIFAHDDILIRASRALTAAGGDILMWSSFGDIDAGLGSRSALATAPAIVRLSLNGTLQVEPGGIVSGSGIGALQKPGDVDLYAPNGVINAGEGGIRVSGNFNVFALQVLNADNIQVGGQAVGLPTAPVNPASIAGTSDVAAQATRAIEQQVRDQAERDAKPSDEAPPLLITGSFLGYEGG</sequence>
<name>A0A0A0CZZ9_9PROT</name>
<reference evidence="3 4" key="1">
    <citation type="submission" date="2014-01" db="EMBL/GenBank/DDBJ databases">
        <title>Genome sequence determination for a cystic fibrosis isolate, Inquilinus limosus.</title>
        <authorList>
            <person name="Pino M."/>
            <person name="Di Conza J."/>
            <person name="Gutkind G."/>
        </authorList>
    </citation>
    <scope>NUCLEOTIDE SEQUENCE [LARGE SCALE GENOMIC DNA]</scope>
    <source>
        <strain evidence="3 4">MP06</strain>
    </source>
</reference>
<accession>A0A0A0CZZ9</accession>